<feature type="signal peptide" evidence="2">
    <location>
        <begin position="1"/>
        <end position="22"/>
    </location>
</feature>
<keyword evidence="5" id="KW-1185">Reference proteome</keyword>
<evidence type="ECO:0000313" key="5">
    <source>
        <dbReference type="Proteomes" id="UP001352263"/>
    </source>
</evidence>
<feature type="domain" description="DUF305" evidence="3">
    <location>
        <begin position="58"/>
        <end position="200"/>
    </location>
</feature>
<name>A0ABU6JDB6_9BURK</name>
<dbReference type="Pfam" id="PF03713">
    <property type="entry name" value="DUF305"/>
    <property type="match status" value="1"/>
</dbReference>
<feature type="region of interest" description="Disordered" evidence="1">
    <location>
        <begin position="23"/>
        <end position="52"/>
    </location>
</feature>
<organism evidence="4 5">
    <name type="scientific">Noviherbaspirillum album</name>
    <dbReference type="NCBI Taxonomy" id="3080276"/>
    <lineage>
        <taxon>Bacteria</taxon>
        <taxon>Pseudomonadati</taxon>
        <taxon>Pseudomonadota</taxon>
        <taxon>Betaproteobacteria</taxon>
        <taxon>Burkholderiales</taxon>
        <taxon>Oxalobacteraceae</taxon>
        <taxon>Noviherbaspirillum</taxon>
    </lineage>
</organism>
<dbReference type="InterPro" id="IPR012347">
    <property type="entry name" value="Ferritin-like"/>
</dbReference>
<dbReference type="PANTHER" id="PTHR36933:SF1">
    <property type="entry name" value="SLL0788 PROTEIN"/>
    <property type="match status" value="1"/>
</dbReference>
<dbReference type="InterPro" id="IPR005183">
    <property type="entry name" value="DUF305_CopM-like"/>
</dbReference>
<accession>A0ABU6JDB6</accession>
<evidence type="ECO:0000313" key="4">
    <source>
        <dbReference type="EMBL" id="MEC4721637.1"/>
    </source>
</evidence>
<keyword evidence="2" id="KW-0732">Signal</keyword>
<dbReference type="PANTHER" id="PTHR36933">
    <property type="entry name" value="SLL0788 PROTEIN"/>
    <property type="match status" value="1"/>
</dbReference>
<comment type="caution">
    <text evidence="4">The sequence shown here is derived from an EMBL/GenBank/DDBJ whole genome shotgun (WGS) entry which is preliminary data.</text>
</comment>
<feature type="compositionally biased region" description="Low complexity" evidence="1">
    <location>
        <begin position="33"/>
        <end position="44"/>
    </location>
</feature>
<dbReference type="RefSeq" id="WP_326508322.1">
    <property type="nucleotide sequence ID" value="NZ_JAWIIV010000020.1"/>
</dbReference>
<evidence type="ECO:0000256" key="1">
    <source>
        <dbReference type="SAM" id="MobiDB-lite"/>
    </source>
</evidence>
<dbReference type="EMBL" id="JAWIIV010000020">
    <property type="protein sequence ID" value="MEC4721637.1"/>
    <property type="molecule type" value="Genomic_DNA"/>
</dbReference>
<dbReference type="Proteomes" id="UP001352263">
    <property type="component" value="Unassembled WGS sequence"/>
</dbReference>
<feature type="chain" id="PRO_5046197560" evidence="2">
    <location>
        <begin position="23"/>
        <end position="209"/>
    </location>
</feature>
<protein>
    <submittedName>
        <fullName evidence="4">DUF305 domain-containing protein</fullName>
    </submittedName>
</protein>
<evidence type="ECO:0000259" key="3">
    <source>
        <dbReference type="Pfam" id="PF03713"/>
    </source>
</evidence>
<evidence type="ECO:0000256" key="2">
    <source>
        <dbReference type="SAM" id="SignalP"/>
    </source>
</evidence>
<sequence length="209" mass="23411">MQIARPAAALLCCLALTTPALGQHASHSGAHDQGQGQMHGMQHGSMKSSPEAAKAEFDHQFIDTMAIHHQSAVEMAQLVEKRSGRAELKQMAKKVIDDQQTEIKQLREWKQQWYAGRGDAVNMKMPGMAESMKNMSMDKLSAANGKAFDAMFIDMMTRHHRGAVKMAQDAMGKLKHDELKNLARNVIDTQKQEIDQMAAWKKEWKLASR</sequence>
<reference evidence="4 5" key="1">
    <citation type="submission" date="2023-10" db="EMBL/GenBank/DDBJ databases">
        <title>Noviherbaspirillum sp. CPCC 100848 genome assembly.</title>
        <authorList>
            <person name="Li X.Y."/>
            <person name="Fang X.M."/>
        </authorList>
    </citation>
    <scope>NUCLEOTIDE SEQUENCE [LARGE SCALE GENOMIC DNA]</scope>
    <source>
        <strain evidence="4 5">CPCC 100848</strain>
    </source>
</reference>
<proteinExistence type="predicted"/>
<dbReference type="Gene3D" id="1.20.1260.10">
    <property type="match status" value="1"/>
</dbReference>
<gene>
    <name evidence="4" type="ORF">RY831_20935</name>
</gene>